<organism evidence="9 10">
    <name type="scientific">Mucilaginibacter ximonensis</name>
    <dbReference type="NCBI Taxonomy" id="538021"/>
    <lineage>
        <taxon>Bacteria</taxon>
        <taxon>Pseudomonadati</taxon>
        <taxon>Bacteroidota</taxon>
        <taxon>Sphingobacteriia</taxon>
        <taxon>Sphingobacteriales</taxon>
        <taxon>Sphingobacteriaceae</taxon>
        <taxon>Mucilaginibacter</taxon>
    </lineage>
</organism>
<keyword evidence="5" id="KW-0732">Signal</keyword>
<evidence type="ECO:0000256" key="4">
    <source>
        <dbReference type="PROSITE-ProRule" id="PRU01240"/>
    </source>
</evidence>
<evidence type="ECO:0000313" key="9">
    <source>
        <dbReference type="EMBL" id="MFD2874406.1"/>
    </source>
</evidence>
<dbReference type="Pfam" id="PF18962">
    <property type="entry name" value="Por_Secre_tail"/>
    <property type="match status" value="1"/>
</dbReference>
<keyword evidence="2" id="KW-0378">Hydrolase</keyword>
<reference evidence="10" key="1">
    <citation type="journal article" date="2019" name="Int. J. Syst. Evol. Microbiol.">
        <title>The Global Catalogue of Microorganisms (GCM) 10K type strain sequencing project: providing services to taxonomists for standard genome sequencing and annotation.</title>
        <authorList>
            <consortium name="The Broad Institute Genomics Platform"/>
            <consortium name="The Broad Institute Genome Sequencing Center for Infectious Disease"/>
            <person name="Wu L."/>
            <person name="Ma J."/>
        </authorList>
    </citation>
    <scope>NUCLEOTIDE SEQUENCE [LARGE SCALE GENOMIC DNA]</scope>
    <source>
        <strain evidence="10">KCTC 22437</strain>
    </source>
</reference>
<evidence type="ECO:0000256" key="5">
    <source>
        <dbReference type="SAM" id="SignalP"/>
    </source>
</evidence>
<keyword evidence="1" id="KW-0645">Protease</keyword>
<dbReference type="NCBIfam" id="TIGR04183">
    <property type="entry name" value="Por_Secre_tail"/>
    <property type="match status" value="1"/>
</dbReference>
<dbReference type="Pfam" id="PF20009">
    <property type="entry name" value="GEVED"/>
    <property type="match status" value="1"/>
</dbReference>
<dbReference type="SUPFAM" id="SSF49785">
    <property type="entry name" value="Galactose-binding domain-like"/>
    <property type="match status" value="1"/>
</dbReference>
<dbReference type="EMBL" id="JBHUPD010000004">
    <property type="protein sequence ID" value="MFD2874406.1"/>
    <property type="molecule type" value="Genomic_DNA"/>
</dbReference>
<comment type="caution">
    <text evidence="9">The sequence shown here is derived from an EMBL/GenBank/DDBJ whole genome shotgun (WGS) entry which is preliminary data.</text>
</comment>
<dbReference type="InterPro" id="IPR008979">
    <property type="entry name" value="Galactose-bd-like_sf"/>
</dbReference>
<evidence type="ECO:0000259" key="6">
    <source>
        <dbReference type="Pfam" id="PF00082"/>
    </source>
</evidence>
<dbReference type="PROSITE" id="PS51892">
    <property type="entry name" value="SUBTILASE"/>
    <property type="match status" value="1"/>
</dbReference>
<evidence type="ECO:0000259" key="7">
    <source>
        <dbReference type="Pfam" id="PF18962"/>
    </source>
</evidence>
<evidence type="ECO:0000256" key="3">
    <source>
        <dbReference type="ARBA" id="ARBA00022825"/>
    </source>
</evidence>
<feature type="domain" description="GEVED" evidence="8">
    <location>
        <begin position="654"/>
        <end position="731"/>
    </location>
</feature>
<dbReference type="InterPro" id="IPR023828">
    <property type="entry name" value="Peptidase_S8_Ser-AS"/>
</dbReference>
<accession>A0ABW5YGH9</accession>
<evidence type="ECO:0000256" key="1">
    <source>
        <dbReference type="ARBA" id="ARBA00022670"/>
    </source>
</evidence>
<dbReference type="PROSITE" id="PS00138">
    <property type="entry name" value="SUBTILASE_SER"/>
    <property type="match status" value="1"/>
</dbReference>
<feature type="domain" description="Secretion system C-terminal sorting" evidence="7">
    <location>
        <begin position="1169"/>
        <end position="1244"/>
    </location>
</feature>
<dbReference type="InterPro" id="IPR000209">
    <property type="entry name" value="Peptidase_S8/S53_dom"/>
</dbReference>
<gene>
    <name evidence="9" type="ORF">ACFS5N_18130</name>
</gene>
<evidence type="ECO:0000313" key="10">
    <source>
        <dbReference type="Proteomes" id="UP001597557"/>
    </source>
</evidence>
<dbReference type="InterPro" id="IPR045474">
    <property type="entry name" value="GEVED"/>
</dbReference>
<feature type="domain" description="Peptidase S8/S53" evidence="6">
    <location>
        <begin position="156"/>
        <end position="437"/>
    </location>
</feature>
<evidence type="ECO:0000256" key="2">
    <source>
        <dbReference type="ARBA" id="ARBA00022801"/>
    </source>
</evidence>
<comment type="similarity">
    <text evidence="4">Belongs to the peptidase S8 family.</text>
</comment>
<sequence>MIKLYRRAVLCVLMVFAGRVFGQQALVTEAKKHELNTIAAEAESSFIKSRQKALTQAPGFGWYNQRRTRNGGLVSLQGLTKLGFPKYLVTHDNVDAAATVGTIKVQPGGSTGLNLSGSSSFLANKLAMWDGGWVYSAHQEFGGKVIKLADTAVVIDHATHVAGTLLAKGIYAPSRGMAFDMSTLISYDFNNDVAEMSRAASGLLISNHSYGDVAGWDYNDVQNRWEWYGLPGDTVDYTFGFYDSRTAAWDKIAYNAPYYLIVESAGNSHGYPGPAVGSTYYGYTSRTNPTIINKGPRPATISSNNGYDVIATTGTAKNILTVGAVNPLPNGPSSSADIKVASFSSFGPTDDGRIKPDIVGDGVNILSTSSNGPQAYSSEDGTSFSAPNVTGSLLLLQEYYAKKNSGAFMKAATLKGLACHTAIDAGNVGPDYIYGWGLLNMVAATQAITDNNLKSLIKENALAQGQTQTQTVIASGNGPLIATISWTDPQGPATTDGVVNNRTPKLVNDLDIRVSDGTSTYMPWVLDVSNPGAPASKGDNVVDNIEQVYIGTATPGKTYTITVTHKGVLQSGAQPYSLIVTGMGGAVYCASAPVSSADSRINNLTVANINNTPGPGCTSYSDYTNLTAQLEQGKTYPLSLTLGTCGANFNKIAKVFIDWNGNGLFDADELVATTGVINATGTYNTFITVPVTVLPGNYSLMRVVMTETSDASVITPCGTYGKGETQDYRVNFIQSQSDAGLKAIVSPAASGTCNGVNNITVTLKNYGGGPISNISVTVSVKAPDNTVTNFTDIYAATLAPLQEDNFTLSGTFNFLAGTTYTITASTAYPNDPIAGNNAITATTVISTPGEPAALSAIYCTNLKAYQLSGTGDGTLFWYKNANDTQPIAYGTPAISNQVPVNNTFYAGLNDFSASVGPATKNIFSGGSYNQFTPSIKVYTAVPSIIQSARLYIGNPGVVQFNVTDDNGQITSTVSINTTATRTTPAAGATADDPNDQGRVYTLNLLLPHAGNYTITPVYDANVTLYRSNIGVSGYPFNASGIFKITGNDATPTTGTDTAYYKGFYYYLYDMKIKSAGCTSGSRVAVNVAKPVITQTGVTLTSSFTTGNQWYLDGKPIQGATGQTFAAQQSGAYYVIATLNTGCMVQSDNYAYALIALHPGKDTDIGLVSFPDPADKFLNVLFKATAPDNLTLSLINSKGAVAYTKTQAIAAGNFSTTINVANLAPGTYVLRTKLGTKVYGKKILIVR</sequence>
<keyword evidence="3" id="KW-0720">Serine protease</keyword>
<comment type="caution">
    <text evidence="4">Lacks conserved residue(s) required for the propagation of feature annotation.</text>
</comment>
<dbReference type="InterPro" id="IPR026444">
    <property type="entry name" value="Secre_tail"/>
</dbReference>
<dbReference type="Gene3D" id="2.60.120.380">
    <property type="match status" value="1"/>
</dbReference>
<evidence type="ECO:0000259" key="8">
    <source>
        <dbReference type="Pfam" id="PF20009"/>
    </source>
</evidence>
<name>A0ABW5YGH9_9SPHI</name>
<feature type="chain" id="PRO_5046323232" evidence="5">
    <location>
        <begin position="23"/>
        <end position="1246"/>
    </location>
</feature>
<protein>
    <submittedName>
        <fullName evidence="9">S8 family serine peptidase</fullName>
    </submittedName>
</protein>
<dbReference type="Gene3D" id="3.40.50.200">
    <property type="entry name" value="Peptidase S8/S53 domain"/>
    <property type="match status" value="1"/>
</dbReference>
<keyword evidence="10" id="KW-1185">Reference proteome</keyword>
<proteinExistence type="inferred from homology"/>
<dbReference type="Proteomes" id="UP001597557">
    <property type="component" value="Unassembled WGS sequence"/>
</dbReference>
<feature type="signal peptide" evidence="5">
    <location>
        <begin position="1"/>
        <end position="22"/>
    </location>
</feature>
<dbReference type="RefSeq" id="WP_377189020.1">
    <property type="nucleotide sequence ID" value="NZ_JBHUPD010000004.1"/>
</dbReference>
<dbReference type="InterPro" id="IPR036852">
    <property type="entry name" value="Peptidase_S8/S53_dom_sf"/>
</dbReference>
<dbReference type="SUPFAM" id="SSF52743">
    <property type="entry name" value="Subtilisin-like"/>
    <property type="match status" value="1"/>
</dbReference>
<dbReference type="Pfam" id="PF00082">
    <property type="entry name" value="Peptidase_S8"/>
    <property type="match status" value="1"/>
</dbReference>